<evidence type="ECO:0000313" key="2">
    <source>
        <dbReference type="Proteomes" id="UP000539146"/>
    </source>
</evidence>
<comment type="caution">
    <text evidence="1">The sequence shown here is derived from an EMBL/GenBank/DDBJ whole genome shotgun (WGS) entry which is preliminary data.</text>
</comment>
<protein>
    <submittedName>
        <fullName evidence="1">Uncharacterized protein</fullName>
    </submittedName>
</protein>
<reference evidence="1 2" key="1">
    <citation type="submission" date="2020-05" db="EMBL/GenBank/DDBJ databases">
        <title>Genome Sequencing of Type Strains.</title>
        <authorList>
            <person name="Lemaire J.F."/>
            <person name="Inderbitzin P."/>
            <person name="Gregorio O.A."/>
            <person name="Collins S.B."/>
            <person name="Wespe N."/>
            <person name="Knight-Connoni V."/>
        </authorList>
    </citation>
    <scope>NUCLEOTIDE SEQUENCE [LARGE SCALE GENOMIC DNA]</scope>
    <source>
        <strain evidence="1 2">DSM 20512</strain>
    </source>
</reference>
<organism evidence="1 2">
    <name type="scientific">Curtobacterium citreum</name>
    <dbReference type="NCBI Taxonomy" id="2036"/>
    <lineage>
        <taxon>Bacteria</taxon>
        <taxon>Bacillati</taxon>
        <taxon>Actinomycetota</taxon>
        <taxon>Actinomycetes</taxon>
        <taxon>Micrococcales</taxon>
        <taxon>Microbacteriaceae</taxon>
        <taxon>Curtobacterium</taxon>
    </lineage>
</organism>
<accession>A0A850DQD0</accession>
<sequence>MTDVEVTHREVSQTFGSITVVVLTADRPRDALTDLPEFTERLLESAYSVNDWKPTAGIRIVIRDYDGTPLGSALERLGWNAVGWEESDPGTVFVPFSELQERYGEWPSKLNPAR</sequence>
<name>A0A850DQD0_9MICO</name>
<evidence type="ECO:0000313" key="1">
    <source>
        <dbReference type="EMBL" id="NUU26788.1"/>
    </source>
</evidence>
<proteinExistence type="predicted"/>
<dbReference type="AlphaFoldDB" id="A0A850DQD0"/>
<gene>
    <name evidence="1" type="ORF">HP467_01475</name>
</gene>
<dbReference type="EMBL" id="JABMCG010000057">
    <property type="protein sequence ID" value="NUU26788.1"/>
    <property type="molecule type" value="Genomic_DNA"/>
</dbReference>
<dbReference type="RefSeq" id="WP_175324975.1">
    <property type="nucleotide sequence ID" value="NZ_JBHMBF010000003.1"/>
</dbReference>
<dbReference type="Proteomes" id="UP000539146">
    <property type="component" value="Unassembled WGS sequence"/>
</dbReference>